<proteinExistence type="predicted"/>
<evidence type="ECO:0000313" key="1">
    <source>
        <dbReference type="EMBL" id="KAJ1933456.1"/>
    </source>
</evidence>
<protein>
    <submittedName>
        <fullName evidence="1">Uncharacterized protein</fullName>
    </submittedName>
</protein>
<keyword evidence="2" id="KW-1185">Reference proteome</keyword>
<evidence type="ECO:0000313" key="2">
    <source>
        <dbReference type="Proteomes" id="UP001150603"/>
    </source>
</evidence>
<comment type="caution">
    <text evidence="1">The sequence shown here is derived from an EMBL/GenBank/DDBJ whole genome shotgun (WGS) entry which is preliminary data.</text>
</comment>
<feature type="non-terminal residue" evidence="1">
    <location>
        <position position="166"/>
    </location>
</feature>
<gene>
    <name evidence="1" type="ORF">FBU59_006023</name>
</gene>
<accession>A0ACC1J0X1</accession>
<reference evidence="1" key="1">
    <citation type="submission" date="2022-07" db="EMBL/GenBank/DDBJ databases">
        <title>Phylogenomic reconstructions and comparative analyses of Kickxellomycotina fungi.</title>
        <authorList>
            <person name="Reynolds N.K."/>
            <person name="Stajich J.E."/>
            <person name="Barry K."/>
            <person name="Grigoriev I.V."/>
            <person name="Crous P."/>
            <person name="Smith M.E."/>
        </authorList>
    </citation>
    <scope>NUCLEOTIDE SEQUENCE</scope>
    <source>
        <strain evidence="1">NRRL 5244</strain>
    </source>
</reference>
<dbReference type="Proteomes" id="UP001150603">
    <property type="component" value="Unassembled WGS sequence"/>
</dbReference>
<organism evidence="1 2">
    <name type="scientific">Linderina macrospora</name>
    <dbReference type="NCBI Taxonomy" id="4868"/>
    <lineage>
        <taxon>Eukaryota</taxon>
        <taxon>Fungi</taxon>
        <taxon>Fungi incertae sedis</taxon>
        <taxon>Zoopagomycota</taxon>
        <taxon>Kickxellomycotina</taxon>
        <taxon>Kickxellomycetes</taxon>
        <taxon>Kickxellales</taxon>
        <taxon>Kickxellaceae</taxon>
        <taxon>Linderina</taxon>
    </lineage>
</organism>
<dbReference type="EMBL" id="JANBPW010005060">
    <property type="protein sequence ID" value="KAJ1933456.1"/>
    <property type="molecule type" value="Genomic_DNA"/>
</dbReference>
<name>A0ACC1J0X1_9FUNG</name>
<sequence length="166" mass="17311">MQDPKPKIPLPRGSVFDRVKWIEKTHGPSNPLADKLSSGGKGKVKLPRASRVSERAGLINETNEQIKERESLIPKLSDISVLSGKQSAKQPVQPSPVISEASTIEVPPALDTSVATAGVTAEQGAFSAPVMDSVPAHADSLSNALSPTAANTEPASPQCDGGDERG</sequence>